<dbReference type="PANTHER" id="PTHR15090">
    <property type="entry name" value="SEQUESTOSOME 1-RELATED"/>
    <property type="match status" value="1"/>
</dbReference>
<dbReference type="Pfam" id="PF00569">
    <property type="entry name" value="ZZ"/>
    <property type="match status" value="2"/>
</dbReference>
<evidence type="ECO:0000256" key="2">
    <source>
        <dbReference type="ARBA" id="ARBA00022771"/>
    </source>
</evidence>
<dbReference type="InterPro" id="IPR052260">
    <property type="entry name" value="Autophagy_Rcpt_SigReg"/>
</dbReference>
<keyword evidence="1" id="KW-0479">Metal-binding</keyword>
<gene>
    <name evidence="8" type="ORF">PISMIDRAFT_101215</name>
</gene>
<dbReference type="GO" id="GO:0000423">
    <property type="term" value="P:mitophagy"/>
    <property type="evidence" value="ECO:0007669"/>
    <property type="project" value="TreeGrafter"/>
</dbReference>
<dbReference type="Gene3D" id="3.10.20.90">
    <property type="entry name" value="Phosphatidylinositol 3-kinase Catalytic Subunit, Chain A, domain 1"/>
    <property type="match status" value="1"/>
</dbReference>
<dbReference type="AlphaFoldDB" id="A0A0C9Z224"/>
<dbReference type="GO" id="GO:0008270">
    <property type="term" value="F:zinc ion binding"/>
    <property type="evidence" value="ECO:0007669"/>
    <property type="project" value="UniProtKB-KW"/>
</dbReference>
<dbReference type="STRING" id="765257.A0A0C9Z224"/>
<feature type="region of interest" description="Disordered" evidence="5">
    <location>
        <begin position="265"/>
        <end position="297"/>
    </location>
</feature>
<dbReference type="GO" id="GO:0016235">
    <property type="term" value="C:aggresome"/>
    <property type="evidence" value="ECO:0007669"/>
    <property type="project" value="TreeGrafter"/>
</dbReference>
<dbReference type="Gene3D" id="3.30.60.90">
    <property type="match status" value="4"/>
</dbReference>
<dbReference type="PROSITE" id="PS50135">
    <property type="entry name" value="ZF_ZZ_2"/>
    <property type="match status" value="1"/>
</dbReference>
<dbReference type="InterPro" id="IPR000433">
    <property type="entry name" value="Znf_ZZ"/>
</dbReference>
<reference evidence="9" key="2">
    <citation type="submission" date="2015-01" db="EMBL/GenBank/DDBJ databases">
        <title>Evolutionary Origins and Diversification of the Mycorrhizal Mutualists.</title>
        <authorList>
            <consortium name="DOE Joint Genome Institute"/>
            <consortium name="Mycorrhizal Genomics Consortium"/>
            <person name="Kohler A."/>
            <person name="Kuo A."/>
            <person name="Nagy L.G."/>
            <person name="Floudas D."/>
            <person name="Copeland A."/>
            <person name="Barry K.W."/>
            <person name="Cichocki N."/>
            <person name="Veneault-Fourrey C."/>
            <person name="LaButti K."/>
            <person name="Lindquist E.A."/>
            <person name="Lipzen A."/>
            <person name="Lundell T."/>
            <person name="Morin E."/>
            <person name="Murat C."/>
            <person name="Riley R."/>
            <person name="Ohm R."/>
            <person name="Sun H."/>
            <person name="Tunlid A."/>
            <person name="Henrissat B."/>
            <person name="Grigoriev I.V."/>
            <person name="Hibbett D.S."/>
            <person name="Martin F."/>
        </authorList>
    </citation>
    <scope>NUCLEOTIDE SEQUENCE [LARGE SCALE GENOMIC DNA]</scope>
    <source>
        <strain evidence="9">441</strain>
    </source>
</reference>
<dbReference type="InterPro" id="IPR053793">
    <property type="entry name" value="PB1-like"/>
</dbReference>
<dbReference type="CDD" id="cd02249">
    <property type="entry name" value="ZZ"/>
    <property type="match status" value="1"/>
</dbReference>
<evidence type="ECO:0000256" key="1">
    <source>
        <dbReference type="ARBA" id="ARBA00022723"/>
    </source>
</evidence>
<keyword evidence="3" id="KW-0862">Zinc</keyword>
<dbReference type="GO" id="GO:0007032">
    <property type="term" value="P:endosome organization"/>
    <property type="evidence" value="ECO:0007669"/>
    <property type="project" value="TreeGrafter"/>
</dbReference>
<dbReference type="PROSITE" id="PS51745">
    <property type="entry name" value="PB1"/>
    <property type="match status" value="1"/>
</dbReference>
<dbReference type="SUPFAM" id="SSF57850">
    <property type="entry name" value="RING/U-box"/>
    <property type="match status" value="4"/>
</dbReference>
<protein>
    <submittedName>
        <fullName evidence="8">Unplaced genomic scaffold scaffold_47, whole genome shotgun sequence</fullName>
    </submittedName>
</protein>
<organism evidence="8 9">
    <name type="scientific">Pisolithus microcarpus 441</name>
    <dbReference type="NCBI Taxonomy" id="765257"/>
    <lineage>
        <taxon>Eukaryota</taxon>
        <taxon>Fungi</taxon>
        <taxon>Dikarya</taxon>
        <taxon>Basidiomycota</taxon>
        <taxon>Agaricomycotina</taxon>
        <taxon>Agaricomycetes</taxon>
        <taxon>Agaricomycetidae</taxon>
        <taxon>Boletales</taxon>
        <taxon>Sclerodermatineae</taxon>
        <taxon>Pisolithaceae</taxon>
        <taxon>Pisolithus</taxon>
    </lineage>
</organism>
<dbReference type="GO" id="GO:0044753">
    <property type="term" value="C:amphisome"/>
    <property type="evidence" value="ECO:0007669"/>
    <property type="project" value="TreeGrafter"/>
</dbReference>
<dbReference type="InterPro" id="IPR000270">
    <property type="entry name" value="PB1_dom"/>
</dbReference>
<feature type="domain" description="PB1" evidence="7">
    <location>
        <begin position="8"/>
        <end position="108"/>
    </location>
</feature>
<feature type="compositionally biased region" description="Polar residues" evidence="5">
    <location>
        <begin position="336"/>
        <end position="347"/>
    </location>
</feature>
<dbReference type="Proteomes" id="UP000054018">
    <property type="component" value="Unassembled WGS sequence"/>
</dbReference>
<dbReference type="OrthoDB" id="661148at2759"/>
<feature type="region of interest" description="Disordered" evidence="5">
    <location>
        <begin position="310"/>
        <end position="347"/>
    </location>
</feature>
<dbReference type="PANTHER" id="PTHR15090:SF0">
    <property type="entry name" value="SEQUESTOSOME-1"/>
    <property type="match status" value="1"/>
</dbReference>
<evidence type="ECO:0000259" key="6">
    <source>
        <dbReference type="PROSITE" id="PS50135"/>
    </source>
</evidence>
<feature type="domain" description="ZZ-type" evidence="6">
    <location>
        <begin position="658"/>
        <end position="719"/>
    </location>
</feature>
<dbReference type="SUPFAM" id="SSF54277">
    <property type="entry name" value="CAD &amp; PB1 domains"/>
    <property type="match status" value="1"/>
</dbReference>
<dbReference type="SMART" id="SM00291">
    <property type="entry name" value="ZnF_ZZ"/>
    <property type="match status" value="4"/>
</dbReference>
<dbReference type="CDD" id="cd02340">
    <property type="entry name" value="ZZ_NBR1_like"/>
    <property type="match status" value="1"/>
</dbReference>
<feature type="compositionally biased region" description="Low complexity" evidence="5">
    <location>
        <begin position="310"/>
        <end position="321"/>
    </location>
</feature>
<dbReference type="Pfam" id="PF00564">
    <property type="entry name" value="PB1"/>
    <property type="match status" value="1"/>
</dbReference>
<dbReference type="EMBL" id="KN833731">
    <property type="protein sequence ID" value="KIK23081.1"/>
    <property type="molecule type" value="Genomic_DNA"/>
</dbReference>
<evidence type="ECO:0000313" key="8">
    <source>
        <dbReference type="EMBL" id="KIK23081.1"/>
    </source>
</evidence>
<proteinExistence type="predicted"/>
<keyword evidence="9" id="KW-1185">Reference proteome</keyword>
<evidence type="ECO:0000313" key="9">
    <source>
        <dbReference type="Proteomes" id="UP000054018"/>
    </source>
</evidence>
<keyword evidence="2 4" id="KW-0863">Zinc-finger</keyword>
<dbReference type="SMART" id="SM00666">
    <property type="entry name" value="PB1"/>
    <property type="match status" value="1"/>
</dbReference>
<evidence type="ECO:0000256" key="4">
    <source>
        <dbReference type="PROSITE-ProRule" id="PRU00228"/>
    </source>
</evidence>
<dbReference type="InterPro" id="IPR043145">
    <property type="entry name" value="Znf_ZZ_sf"/>
</dbReference>
<dbReference type="GO" id="GO:0070530">
    <property type="term" value="F:K63-linked polyubiquitin modification-dependent protein binding"/>
    <property type="evidence" value="ECO:0007669"/>
    <property type="project" value="TreeGrafter"/>
</dbReference>
<evidence type="ECO:0000256" key="3">
    <source>
        <dbReference type="ARBA" id="ARBA00022833"/>
    </source>
</evidence>
<reference evidence="8 9" key="1">
    <citation type="submission" date="2014-04" db="EMBL/GenBank/DDBJ databases">
        <authorList>
            <consortium name="DOE Joint Genome Institute"/>
            <person name="Kuo A."/>
            <person name="Kohler A."/>
            <person name="Costa M.D."/>
            <person name="Nagy L.G."/>
            <person name="Floudas D."/>
            <person name="Copeland A."/>
            <person name="Barry K.W."/>
            <person name="Cichocki N."/>
            <person name="Veneault-Fourrey C."/>
            <person name="LaButti K."/>
            <person name="Lindquist E.A."/>
            <person name="Lipzen A."/>
            <person name="Lundell T."/>
            <person name="Morin E."/>
            <person name="Murat C."/>
            <person name="Sun H."/>
            <person name="Tunlid A."/>
            <person name="Henrissat B."/>
            <person name="Grigoriev I.V."/>
            <person name="Hibbett D.S."/>
            <person name="Martin F."/>
            <person name="Nordberg H.P."/>
            <person name="Cantor M.N."/>
            <person name="Hua S.X."/>
        </authorList>
    </citation>
    <scope>NUCLEOTIDE SEQUENCE [LARGE SCALE GENOMIC DNA]</scope>
    <source>
        <strain evidence="8 9">441</strain>
    </source>
</reference>
<dbReference type="GO" id="GO:0005080">
    <property type="term" value="F:protein kinase C binding"/>
    <property type="evidence" value="ECO:0007669"/>
    <property type="project" value="TreeGrafter"/>
</dbReference>
<evidence type="ECO:0000259" key="7">
    <source>
        <dbReference type="PROSITE" id="PS51745"/>
    </source>
</evidence>
<evidence type="ECO:0000256" key="5">
    <source>
        <dbReference type="SAM" id="MobiDB-lite"/>
    </source>
</evidence>
<sequence length="949" mass="104002">MHSRPDKPLLVKCAFDGWNKRISFASARNCSYDLLRERIEQCFSLSATPYVISYRDDDGEVTDITTESDLTEAIQYFQAGSDDPPPSSAASILSGRSFGSKRITLRVQITVDYDGPSLSDSSSLASLDEYKGRNASNSELSWVGVSGAGGGGEFEDDTVTVSSRDNNGPQHTRQAELNSLSFSIPEEVGDEGPFSDYHVVRAPSSLANKADTPETKDIQAQVEAYPDRLPSRVRSPFHDALNLSVQDRGAAWLRDQNARTIRAMLGTSPEPSDGDCRSISLSPSDGQFPEGSMGGDLALQRDRRGRYYYSYTGGGSTTQDSGYEDGFSCKDGHEPSSGSSSGQVRPTSMQLSWLASQQKLPDEQSIGGFSSECHSYNTADIPPELLPFVVPASPPPGSLTTCSECGVLLDAIRYVCAMCGEKEPASCSSSSSSSGKYKERDMHPVYTYPPPAHLTPPIASSSLLDVQTLVGSLYTRGEHRKPLPPLPGTSPTLYSSQVSKSRCVLGTTGYELCSGCIESAGIYHALQESTERMDDSRLQRNSPEDALSLWRRSAPRQKGQMRHAYFEKVWGPRGWEDVEQEDMQSCKCSTCNSTIVGKRFKCTSCKKFNLCRACYNQVHDIHPAHSFLIVLGKPTQPLPEVDVAYIVSGNNGEASMKHPGVKCAHCLQDIVGARFHCAICDSVDICSNCEAVGLPGNLDPSDGGHTSSHIMIKIPYPLESNEVQTASRRAIHLWTGRDAAQVLTAPRSKPSSVYSSYAQTVVGSRMQLNLQDDTPDNHRINCNGCNEIIFGIRYQCATCPSSPTPYSLCTICEEQSYLLHDPMHSFFKLRRQVRRPLESSKGFLPKLYKVPAGPLGSTKPNADPKEYLSFLVHSAALCDRCMERIRGAWYRCAYCGKDLCGDCEAVDTHDETHVFVVFKAPVDMPRFRQFANVEDPSASPPLIPFPVYF</sequence>
<dbReference type="GO" id="GO:0035973">
    <property type="term" value="P:aggrephagy"/>
    <property type="evidence" value="ECO:0007669"/>
    <property type="project" value="TreeGrafter"/>
</dbReference>
<accession>A0A0C9Z224</accession>
<name>A0A0C9Z224_9AGAM</name>
<dbReference type="HOGENOM" id="CLU_007319_0_0_1"/>